<evidence type="ECO:0000256" key="3">
    <source>
        <dbReference type="ARBA" id="ARBA00023163"/>
    </source>
</evidence>
<evidence type="ECO:0000313" key="6">
    <source>
        <dbReference type="Proteomes" id="UP000490386"/>
    </source>
</evidence>
<dbReference type="PANTHER" id="PTHR43537">
    <property type="entry name" value="TRANSCRIPTIONAL REGULATOR, GNTR FAMILY"/>
    <property type="match status" value="1"/>
</dbReference>
<evidence type="ECO:0000259" key="4">
    <source>
        <dbReference type="PROSITE" id="PS50949"/>
    </source>
</evidence>
<organism evidence="5 6">
    <name type="scientific">Pseudoclavibacter terrae</name>
    <dbReference type="NCBI Taxonomy" id="1530195"/>
    <lineage>
        <taxon>Bacteria</taxon>
        <taxon>Bacillati</taxon>
        <taxon>Actinomycetota</taxon>
        <taxon>Actinomycetes</taxon>
        <taxon>Micrococcales</taxon>
        <taxon>Microbacteriaceae</taxon>
        <taxon>Pseudoclavibacter</taxon>
    </lineage>
</organism>
<keyword evidence="2" id="KW-0238">DNA-binding</keyword>
<dbReference type="SMART" id="SM00895">
    <property type="entry name" value="FCD"/>
    <property type="match status" value="1"/>
</dbReference>
<feature type="domain" description="HTH gntR-type" evidence="4">
    <location>
        <begin position="10"/>
        <end position="77"/>
    </location>
</feature>
<evidence type="ECO:0000313" key="5">
    <source>
        <dbReference type="EMBL" id="KAB1639255.1"/>
    </source>
</evidence>
<dbReference type="SUPFAM" id="SSF46785">
    <property type="entry name" value="Winged helix' DNA-binding domain"/>
    <property type="match status" value="1"/>
</dbReference>
<dbReference type="InterPro" id="IPR036390">
    <property type="entry name" value="WH_DNA-bd_sf"/>
</dbReference>
<dbReference type="InterPro" id="IPR036388">
    <property type="entry name" value="WH-like_DNA-bd_sf"/>
</dbReference>
<dbReference type="PROSITE" id="PS50949">
    <property type="entry name" value="HTH_GNTR"/>
    <property type="match status" value="1"/>
</dbReference>
<evidence type="ECO:0000256" key="2">
    <source>
        <dbReference type="ARBA" id="ARBA00023125"/>
    </source>
</evidence>
<dbReference type="RefSeq" id="WP_151422262.1">
    <property type="nucleotide sequence ID" value="NZ_WBJX01000001.1"/>
</dbReference>
<evidence type="ECO:0000256" key="1">
    <source>
        <dbReference type="ARBA" id="ARBA00023015"/>
    </source>
</evidence>
<dbReference type="Proteomes" id="UP000490386">
    <property type="component" value="Unassembled WGS sequence"/>
</dbReference>
<reference evidence="5 6" key="1">
    <citation type="submission" date="2019-09" db="EMBL/GenBank/DDBJ databases">
        <title>Phylogeny of genus Pseudoclavibacter and closely related genus.</title>
        <authorList>
            <person name="Li Y."/>
        </authorList>
    </citation>
    <scope>NUCLEOTIDE SEQUENCE [LARGE SCALE GENOMIC DNA]</scope>
    <source>
        <strain evidence="5 6">THG-MD12</strain>
    </source>
</reference>
<dbReference type="GO" id="GO:0003677">
    <property type="term" value="F:DNA binding"/>
    <property type="evidence" value="ECO:0007669"/>
    <property type="project" value="UniProtKB-KW"/>
</dbReference>
<keyword evidence="1" id="KW-0805">Transcription regulation</keyword>
<dbReference type="AlphaFoldDB" id="A0A7J5B4Z4"/>
<dbReference type="InterPro" id="IPR000524">
    <property type="entry name" value="Tscrpt_reg_HTH_GntR"/>
</dbReference>
<sequence length="224" mass="24653">MARTLETLAPGKARLAYDYLNERISDGTFPPGHRLVLGSIANQIGVSTVPVREAIRMLEAEGAVTFERNVGAQVSGLNPELFSQTLESLAVLGGYATASAAPHLTPADLAEARQITESMRQAIDALDAVAFMDLNARFHRVLYRRCPNAHLLELVERTRHRLTQVRHSTLGFVPEHTRSSLVEHERQIELVESGAPHAEIEAAIREHHLATLRAALPRPSTVPR</sequence>
<dbReference type="EMBL" id="WBJX01000001">
    <property type="protein sequence ID" value="KAB1639255.1"/>
    <property type="molecule type" value="Genomic_DNA"/>
</dbReference>
<dbReference type="InterPro" id="IPR008920">
    <property type="entry name" value="TF_FadR/GntR_C"/>
</dbReference>
<dbReference type="SUPFAM" id="SSF48008">
    <property type="entry name" value="GntR ligand-binding domain-like"/>
    <property type="match status" value="1"/>
</dbReference>
<comment type="caution">
    <text evidence="5">The sequence shown here is derived from an EMBL/GenBank/DDBJ whole genome shotgun (WGS) entry which is preliminary data.</text>
</comment>
<dbReference type="PANTHER" id="PTHR43537:SF24">
    <property type="entry name" value="GLUCONATE OPERON TRANSCRIPTIONAL REPRESSOR"/>
    <property type="match status" value="1"/>
</dbReference>
<name>A0A7J5B4Z4_9MICO</name>
<protein>
    <submittedName>
        <fullName evidence="5">GntR family transcriptional regulator</fullName>
    </submittedName>
</protein>
<dbReference type="Pfam" id="PF00392">
    <property type="entry name" value="GntR"/>
    <property type="match status" value="1"/>
</dbReference>
<dbReference type="SMART" id="SM00345">
    <property type="entry name" value="HTH_GNTR"/>
    <property type="match status" value="1"/>
</dbReference>
<keyword evidence="6" id="KW-1185">Reference proteome</keyword>
<keyword evidence="3" id="KW-0804">Transcription</keyword>
<dbReference type="GO" id="GO:0003700">
    <property type="term" value="F:DNA-binding transcription factor activity"/>
    <property type="evidence" value="ECO:0007669"/>
    <property type="project" value="InterPro"/>
</dbReference>
<gene>
    <name evidence="5" type="ORF">F8O03_02640</name>
</gene>
<dbReference type="Gene3D" id="1.10.10.10">
    <property type="entry name" value="Winged helix-like DNA-binding domain superfamily/Winged helix DNA-binding domain"/>
    <property type="match status" value="1"/>
</dbReference>
<proteinExistence type="predicted"/>
<dbReference type="Gene3D" id="1.20.120.530">
    <property type="entry name" value="GntR ligand-binding domain-like"/>
    <property type="match status" value="1"/>
</dbReference>
<dbReference type="InterPro" id="IPR011711">
    <property type="entry name" value="GntR_C"/>
</dbReference>
<accession>A0A7J5B4Z4</accession>
<dbReference type="OrthoDB" id="4084810at2"/>
<dbReference type="Pfam" id="PF07729">
    <property type="entry name" value="FCD"/>
    <property type="match status" value="1"/>
</dbReference>